<organism evidence="1 2">
    <name type="scientific">Candidatus Scalindua brodae</name>
    <dbReference type="NCBI Taxonomy" id="237368"/>
    <lineage>
        <taxon>Bacteria</taxon>
        <taxon>Pseudomonadati</taxon>
        <taxon>Planctomycetota</taxon>
        <taxon>Candidatus Brocadiia</taxon>
        <taxon>Candidatus Brocadiales</taxon>
        <taxon>Candidatus Scalinduaceae</taxon>
        <taxon>Candidatus Scalindua</taxon>
    </lineage>
</organism>
<evidence type="ECO:0000313" key="1">
    <source>
        <dbReference type="EMBL" id="KHE91370.1"/>
    </source>
</evidence>
<comment type="caution">
    <text evidence="1">The sequence shown here is derived from an EMBL/GenBank/DDBJ whole genome shotgun (WGS) entry which is preliminary data.</text>
</comment>
<reference evidence="1 2" key="1">
    <citation type="submission" date="2014-10" db="EMBL/GenBank/DDBJ databases">
        <title>Draft genome of anammox bacterium scalindua brodae, obtained using differential coverage binning of sequence data from two enrichment reactors.</title>
        <authorList>
            <person name="Speth D.R."/>
            <person name="Russ L."/>
            <person name="Kartal B."/>
            <person name="Op den Camp H.J."/>
            <person name="Dutilh B.E."/>
            <person name="Jetten M.S."/>
        </authorList>
    </citation>
    <scope>NUCLEOTIDE SEQUENCE [LARGE SCALE GENOMIC DNA]</scope>
    <source>
        <strain evidence="1">RU1</strain>
    </source>
</reference>
<gene>
    <name evidence="1" type="ORF">SCABRO_02893</name>
</gene>
<proteinExistence type="predicted"/>
<dbReference type="EMBL" id="JRYO01000205">
    <property type="protein sequence ID" value="KHE91370.1"/>
    <property type="molecule type" value="Genomic_DNA"/>
</dbReference>
<sequence length="160" mass="17942">MRHNLFIILLIISILFASNIVKAEDNQDKLTFTMKPNLWLPTIEADIKYTTLPSGSSGSPHVEVDPDDWLKNLDFGALLNTEIRKGKWSLMSDLVYMKLSSSDSNVKAINFGGRIVTTSLDISTDIETQSFLTTVVGGYNLIDGKHLKTDVITGFRYLWN</sequence>
<name>A0A0B0EL43_9BACT</name>
<evidence type="ECO:0000313" key="2">
    <source>
        <dbReference type="Proteomes" id="UP000030652"/>
    </source>
</evidence>
<dbReference type="AlphaFoldDB" id="A0A0B0EL43"/>
<protein>
    <submittedName>
        <fullName evidence="1">Uncharacterized protein</fullName>
    </submittedName>
</protein>
<dbReference type="Proteomes" id="UP000030652">
    <property type="component" value="Unassembled WGS sequence"/>
</dbReference>
<accession>A0A0B0EL43</accession>